<evidence type="ECO:0000313" key="2">
    <source>
        <dbReference type="WBParaSite" id="BXY_1020100.1"/>
    </source>
</evidence>
<dbReference type="WBParaSite" id="BXY_1020100.1">
    <property type="protein sequence ID" value="BXY_1020100.1"/>
    <property type="gene ID" value="BXY_1020100"/>
</dbReference>
<organism evidence="1 2">
    <name type="scientific">Bursaphelenchus xylophilus</name>
    <name type="common">Pinewood nematode worm</name>
    <name type="synonym">Aphelenchoides xylophilus</name>
    <dbReference type="NCBI Taxonomy" id="6326"/>
    <lineage>
        <taxon>Eukaryota</taxon>
        <taxon>Metazoa</taxon>
        <taxon>Ecdysozoa</taxon>
        <taxon>Nematoda</taxon>
        <taxon>Chromadorea</taxon>
        <taxon>Rhabditida</taxon>
        <taxon>Tylenchina</taxon>
        <taxon>Tylenchomorpha</taxon>
        <taxon>Aphelenchoidea</taxon>
        <taxon>Aphelenchoididae</taxon>
        <taxon>Bursaphelenchus</taxon>
    </lineage>
</organism>
<accession>A0A1I7SB04</accession>
<reference evidence="2" key="1">
    <citation type="submission" date="2016-11" db="UniProtKB">
        <authorList>
            <consortium name="WormBaseParasite"/>
        </authorList>
    </citation>
    <scope>IDENTIFICATION</scope>
</reference>
<protein>
    <submittedName>
        <fullName evidence="2">Uncharacterized protein</fullName>
    </submittedName>
</protein>
<evidence type="ECO:0000313" key="1">
    <source>
        <dbReference type="Proteomes" id="UP000095284"/>
    </source>
</evidence>
<dbReference type="AlphaFoldDB" id="A0A1I7SB04"/>
<name>A0A1I7SB04_BURXY</name>
<sequence>MPSKLSNECIMYLLESFCSYDSVVMIEPYHRMSIPLICRRYFVQIFNGRDRHRVEIRFERARHTTRENYLHNPLISFFKLVAITPEIEPLPGRDKYVIKVYGEVEYIRPLLKIFFENRIPAQYAFGASHAAAAEFNDLVATDFSYPAHRLFGMPYELSSFTSCDPRVSNYIVPIVINMPHKFFT</sequence>
<dbReference type="Proteomes" id="UP000095284">
    <property type="component" value="Unplaced"/>
</dbReference>
<proteinExistence type="predicted"/>